<protein>
    <submittedName>
        <fullName evidence="2">Pseudouridine-5'-phosphate glycosidase</fullName>
    </submittedName>
</protein>
<dbReference type="AlphaFoldDB" id="A0A175VN86"/>
<keyword evidence="2" id="KW-0326">Glycosidase</keyword>
<feature type="region of interest" description="Disordered" evidence="1">
    <location>
        <begin position="74"/>
        <end position="98"/>
    </location>
</feature>
<dbReference type="OrthoDB" id="10042433at2759"/>
<evidence type="ECO:0000256" key="1">
    <source>
        <dbReference type="SAM" id="MobiDB-lite"/>
    </source>
</evidence>
<keyword evidence="2" id="KW-0378">Hydrolase</keyword>
<evidence type="ECO:0000313" key="3">
    <source>
        <dbReference type="EMBL" id="KXX78037.1"/>
    </source>
</evidence>
<sequence length="98" mass="10800">MTPELCSADSGFRASFESCEECTLNQPDYTSPDYTSPDYTSPDYTSPDYTLPDYASPEYLADLQELIDYCNELSPTSQDTRATSQLLPPTSEALTATS</sequence>
<organism evidence="2 4">
    <name type="scientific">Madurella mycetomatis</name>
    <dbReference type="NCBI Taxonomy" id="100816"/>
    <lineage>
        <taxon>Eukaryota</taxon>
        <taxon>Fungi</taxon>
        <taxon>Dikarya</taxon>
        <taxon>Ascomycota</taxon>
        <taxon>Pezizomycotina</taxon>
        <taxon>Sordariomycetes</taxon>
        <taxon>Sordariomycetidae</taxon>
        <taxon>Sordariales</taxon>
        <taxon>Sordariales incertae sedis</taxon>
        <taxon>Madurella</taxon>
    </lineage>
</organism>
<evidence type="ECO:0000313" key="4">
    <source>
        <dbReference type="Proteomes" id="UP000078237"/>
    </source>
</evidence>
<reference evidence="4" key="1">
    <citation type="submission" date="2015-06" db="EMBL/GenBank/DDBJ databases">
        <authorList>
            <person name="van de Sande W.W.J."/>
        </authorList>
    </citation>
    <scope>NUCLEOTIDE SEQUENCE [LARGE SCALE GENOMIC DNA]</scope>
    <source>
        <strain evidence="4">mm55</strain>
    </source>
</reference>
<feature type="region of interest" description="Disordered" evidence="1">
    <location>
        <begin position="26"/>
        <end position="50"/>
    </location>
</feature>
<feature type="compositionally biased region" description="Polar residues" evidence="1">
    <location>
        <begin position="26"/>
        <end position="48"/>
    </location>
</feature>
<dbReference type="VEuPathDB" id="FungiDB:MMYC01_205506"/>
<evidence type="ECO:0000313" key="2">
    <source>
        <dbReference type="EMBL" id="KXX72976.1"/>
    </source>
</evidence>
<dbReference type="EMBL" id="LCTW02000588">
    <property type="protein sequence ID" value="KXX72976.1"/>
    <property type="molecule type" value="Genomic_DNA"/>
</dbReference>
<feature type="non-terminal residue" evidence="2">
    <location>
        <position position="98"/>
    </location>
</feature>
<proteinExistence type="predicted"/>
<gene>
    <name evidence="3" type="ORF">MMYC01_205506</name>
    <name evidence="2" type="ORF">MMYC01_210424</name>
</gene>
<accession>A0A175VN86</accession>
<keyword evidence="4" id="KW-1185">Reference proteome</keyword>
<dbReference type="EMBL" id="LCTW02000135">
    <property type="protein sequence ID" value="KXX78037.1"/>
    <property type="molecule type" value="Genomic_DNA"/>
</dbReference>
<reference evidence="2 4" key="3">
    <citation type="submission" date="2016-01" db="EMBL/GenBank/DDBJ databases">
        <title>Madurella mycetomatis genome sequencing.</title>
        <authorList>
            <person name="Van De Sande W."/>
        </authorList>
    </citation>
    <scope>NUCLEOTIDE SEQUENCE [LARGE SCALE GENOMIC DNA]</scope>
    <source>
        <strain evidence="2">Mm55</strain>
        <strain evidence="4">mm55</strain>
    </source>
</reference>
<reference evidence="2" key="2">
    <citation type="submission" date="2015-06" db="EMBL/GenBank/DDBJ databases">
        <authorList>
            <person name="Hoefler B.C."/>
            <person name="Straight P.D."/>
        </authorList>
    </citation>
    <scope>NUCLEOTIDE SEQUENCE [LARGE SCALE GENOMIC DNA]</scope>
    <source>
        <strain evidence="2">Mm55</strain>
    </source>
</reference>
<dbReference type="VEuPathDB" id="FungiDB:MMYC01_210424"/>
<comment type="caution">
    <text evidence="2">The sequence shown here is derived from an EMBL/GenBank/DDBJ whole genome shotgun (WGS) entry which is preliminary data.</text>
</comment>
<dbReference type="Proteomes" id="UP000078237">
    <property type="component" value="Unassembled WGS sequence"/>
</dbReference>
<dbReference type="GO" id="GO:0016798">
    <property type="term" value="F:hydrolase activity, acting on glycosyl bonds"/>
    <property type="evidence" value="ECO:0007669"/>
    <property type="project" value="UniProtKB-KW"/>
</dbReference>
<name>A0A175VN86_9PEZI</name>